<accession>A0A1R1MKE5</accession>
<dbReference type="AlphaFoldDB" id="A0A1R1MKE5"/>
<dbReference type="EC" id="2.5.1.128" evidence="1"/>
<dbReference type="InterPro" id="IPR036388">
    <property type="entry name" value="WH-like_DNA-bd_sf"/>
</dbReference>
<sequence length="351" mass="39649">MEFLVKIAREAEENTQVPAYPVSVEKVLKAVIATGDFWKIVDLCDEPLPLVAEILKLLNREGIVAFEGSQILLTEKGADFVKKLGIEPFVSHKCSCCNGRGVVIDGELKEAFEKFVEIQKNRPPAIHCYDQGYVTPENSFARVALADDRGDLRGKKICVLGDDDLMSIALALTGLPEKVTILEIDERLINFIKEVSDKYGLNIDARVHDLRQPLPKDVVGAYDTFFCDPPETVEAIKAFVGRGVATLKSERCAGYFGVTRRESSLDKWRKIQKVLLDMGLVITDLLHNFNEYVNWDYYEEMRGWQLTPVKEPPKEIWYKSTQFRVETVRGFKGFNEPIVGDIYNDAESSTT</sequence>
<dbReference type="Gene3D" id="1.10.10.10">
    <property type="entry name" value="Winged helix-like DNA-binding domain superfamily/Winged helix DNA-binding domain"/>
    <property type="match status" value="1"/>
</dbReference>
<dbReference type="EMBL" id="MOEN01000022">
    <property type="protein sequence ID" value="OMH40281.1"/>
    <property type="molecule type" value="Genomic_DNA"/>
</dbReference>
<organism evidence="3 4">
    <name type="scientific">Desulfurobacterium indicum</name>
    <dbReference type="NCBI Taxonomy" id="1914305"/>
    <lineage>
        <taxon>Bacteria</taxon>
        <taxon>Pseudomonadati</taxon>
        <taxon>Aquificota</taxon>
        <taxon>Aquificia</taxon>
        <taxon>Desulfurobacteriales</taxon>
        <taxon>Desulfurobacteriaceae</taxon>
        <taxon>Desulfurobacterium</taxon>
    </lineage>
</organism>
<evidence type="ECO:0000313" key="3">
    <source>
        <dbReference type="EMBL" id="OMH40281.1"/>
    </source>
</evidence>
<dbReference type="InterPro" id="IPR002723">
    <property type="entry name" value="BpsA_C"/>
</dbReference>
<dbReference type="Pfam" id="PF01861">
    <property type="entry name" value="BpsA_C"/>
    <property type="match status" value="1"/>
</dbReference>
<dbReference type="Gene3D" id="3.40.50.150">
    <property type="entry name" value="Vaccinia Virus protein VP39"/>
    <property type="match status" value="1"/>
</dbReference>
<keyword evidence="1 3" id="KW-0808">Transferase</keyword>
<dbReference type="SUPFAM" id="SSF53335">
    <property type="entry name" value="S-adenosyl-L-methionine-dependent methyltransferases"/>
    <property type="match status" value="1"/>
</dbReference>
<dbReference type="PIRSF" id="PIRSF005895">
    <property type="entry name" value="UCP005895_mtase"/>
    <property type="match status" value="1"/>
</dbReference>
<dbReference type="PANTHER" id="PTHR23290:SF0">
    <property type="entry name" value="RRNA N6-ADENOSINE-METHYLTRANSFERASE METTL5"/>
    <property type="match status" value="1"/>
</dbReference>
<evidence type="ECO:0000256" key="1">
    <source>
        <dbReference type="HAMAP-Rule" id="MF_01947"/>
    </source>
</evidence>
<keyword evidence="4" id="KW-1185">Reference proteome</keyword>
<proteinExistence type="inferred from homology"/>
<gene>
    <name evidence="1" type="primary">bpsA</name>
    <name evidence="3" type="ORF">BLW93_06235</name>
</gene>
<evidence type="ECO:0000313" key="4">
    <source>
        <dbReference type="Proteomes" id="UP000187408"/>
    </source>
</evidence>
<dbReference type="OrthoDB" id="7593728at2"/>
<dbReference type="GO" id="GO:0016765">
    <property type="term" value="F:transferase activity, transferring alkyl or aryl (other than methyl) groups"/>
    <property type="evidence" value="ECO:0007669"/>
    <property type="project" value="UniProtKB-UniRule"/>
</dbReference>
<evidence type="ECO:0000259" key="2">
    <source>
        <dbReference type="Pfam" id="PF01861"/>
    </source>
</evidence>
<dbReference type="GO" id="GO:0006596">
    <property type="term" value="P:polyamine biosynthetic process"/>
    <property type="evidence" value="ECO:0007669"/>
    <property type="project" value="UniProtKB-UniRule"/>
</dbReference>
<keyword evidence="1" id="KW-0620">Polyamine biosynthesis</keyword>
<dbReference type="GO" id="GO:0032259">
    <property type="term" value="P:methylation"/>
    <property type="evidence" value="ECO:0007669"/>
    <property type="project" value="UniProtKB-KW"/>
</dbReference>
<comment type="similarity">
    <text evidence="1">Belongs to the branched-chain polyamine synthase family.</text>
</comment>
<name>A0A1R1MKE5_9BACT</name>
<comment type="caution">
    <text evidence="3">The sequence shown here is derived from an EMBL/GenBank/DDBJ whole genome shotgun (WGS) entry which is preliminary data.</text>
</comment>
<dbReference type="Proteomes" id="UP000187408">
    <property type="component" value="Unassembled WGS sequence"/>
</dbReference>
<protein>
    <recommendedName>
        <fullName evidence="1">N(4)-bis(aminopropyl)spermidine synthase</fullName>
        <ecNumber evidence="1">2.5.1.128</ecNumber>
    </recommendedName>
    <alternativeName>
        <fullName evidence="1">Branched-chain polyamine synthase A</fullName>
    </alternativeName>
</protein>
<keyword evidence="1" id="KW-0963">Cytoplasm</keyword>
<feature type="domain" description="N(4)-bis(aminopropyl)spermidine synthase C-terminal" evidence="2">
    <location>
        <begin position="111"/>
        <end position="350"/>
    </location>
</feature>
<reference evidence="3 4" key="1">
    <citation type="submission" date="2016-10" db="EMBL/GenBank/DDBJ databases">
        <title>Genome sequence of a sulfur-reducing bacterium Desulfurobacterium indicum K6013.</title>
        <authorList>
            <person name="Cao J."/>
            <person name="Shao Z."/>
            <person name="Alain K."/>
            <person name="Jebbar M."/>
        </authorList>
    </citation>
    <scope>NUCLEOTIDE SEQUENCE [LARGE SCALE GENOMIC DNA]</scope>
    <source>
        <strain evidence="3 4">K6013</strain>
    </source>
</reference>
<dbReference type="HAMAP" id="MF_01947">
    <property type="entry name" value="Aminopropyltransf_BpsA"/>
    <property type="match status" value="1"/>
</dbReference>
<dbReference type="InterPro" id="IPR051720">
    <property type="entry name" value="rRNA_MeTrfase/Polyamine_Synth"/>
</dbReference>
<dbReference type="STRING" id="1914305.BLW93_06235"/>
<comment type="subcellular location">
    <subcellularLocation>
        <location evidence="1">Cytoplasm</location>
    </subcellularLocation>
</comment>
<comment type="catalytic activity">
    <reaction evidence="1">
        <text>2 S-adenosyl 3-(methylsulfanyl)propylamine + spermidine = N(4)-bis(aminopropyl)spermidine + 2 S-methyl-5'-thioadenosine + 2 H(+)</text>
        <dbReference type="Rhea" id="RHEA:44132"/>
        <dbReference type="ChEBI" id="CHEBI:15378"/>
        <dbReference type="ChEBI" id="CHEBI:17509"/>
        <dbReference type="ChEBI" id="CHEBI:57443"/>
        <dbReference type="ChEBI" id="CHEBI:57834"/>
        <dbReference type="ChEBI" id="CHEBI:82771"/>
        <dbReference type="EC" id="2.5.1.128"/>
    </reaction>
</comment>
<dbReference type="InterPro" id="IPR014435">
    <property type="entry name" value="BpsA"/>
</dbReference>
<keyword evidence="3" id="KW-0489">Methyltransferase</keyword>
<dbReference type="InterPro" id="IPR029063">
    <property type="entry name" value="SAM-dependent_MTases_sf"/>
</dbReference>
<dbReference type="PANTHER" id="PTHR23290">
    <property type="entry name" value="RRNA N6-ADENOSINE-METHYLTRANSFERASE METTL5"/>
    <property type="match status" value="1"/>
</dbReference>
<comment type="function">
    <text evidence="1">Involved in the biosynthesis of branched-chain polyamines, which support the growth of thermophiles under high-temperature conditions. Catalyzes the sequential condensation of spermidine with the aminopropyl groups of decarboxylated S-adenosylmethionines to produce N(4)-bis(aminopropyl)spermidine via N(4)-aminopropylspermidine.</text>
</comment>
<dbReference type="GO" id="GO:0005737">
    <property type="term" value="C:cytoplasm"/>
    <property type="evidence" value="ECO:0007669"/>
    <property type="project" value="UniProtKB-SubCell"/>
</dbReference>
<comment type="pathway">
    <text evidence="1">Amine and polyamine biosynthesis.</text>
</comment>
<dbReference type="GO" id="GO:0008168">
    <property type="term" value="F:methyltransferase activity"/>
    <property type="evidence" value="ECO:0007669"/>
    <property type="project" value="UniProtKB-KW"/>
</dbReference>